<dbReference type="GO" id="GO:0006281">
    <property type="term" value="P:DNA repair"/>
    <property type="evidence" value="ECO:0007669"/>
    <property type="project" value="InterPro"/>
</dbReference>
<evidence type="ECO:0000256" key="2">
    <source>
        <dbReference type="ARBA" id="ARBA00022723"/>
    </source>
</evidence>
<dbReference type="PANTHER" id="PTHR43250">
    <property type="entry name" value="EXODEOXYRIBONUCLEASE III"/>
    <property type="match status" value="1"/>
</dbReference>
<feature type="active site" description="Proton acceptor" evidence="5">
    <location>
        <position position="251"/>
    </location>
</feature>
<feature type="active site" evidence="5">
    <location>
        <position position="109"/>
    </location>
</feature>
<dbReference type="AlphaFoldDB" id="A0A5C0UJ50"/>
<gene>
    <name evidence="9" type="primary">xth</name>
    <name evidence="9" type="ORF">FZC37_01685</name>
</gene>
<feature type="binding site" evidence="6">
    <location>
        <position position="250"/>
    </location>
    <ligand>
        <name>Mg(2+)</name>
        <dbReference type="ChEBI" id="CHEBI:18420"/>
        <label>1</label>
    </ligand>
</feature>
<evidence type="ECO:0000313" key="10">
    <source>
        <dbReference type="Proteomes" id="UP000323844"/>
    </source>
</evidence>
<protein>
    <submittedName>
        <fullName evidence="9">Exodeoxyribonuclease III</fullName>
        <ecNumber evidence="9">3.1.11.2</ecNumber>
    </submittedName>
</protein>
<feature type="site" description="Interaction with DNA substrate" evidence="7">
    <location>
        <position position="251"/>
    </location>
</feature>
<dbReference type="InterPro" id="IPR004808">
    <property type="entry name" value="AP_endonuc_1"/>
</dbReference>
<dbReference type="Pfam" id="PF03372">
    <property type="entry name" value="Exo_endo_phos"/>
    <property type="match status" value="1"/>
</dbReference>
<evidence type="ECO:0000256" key="3">
    <source>
        <dbReference type="ARBA" id="ARBA00022801"/>
    </source>
</evidence>
<name>A0A5C0UJ50_9RICK</name>
<feature type="binding site" evidence="6">
    <location>
        <position position="34"/>
    </location>
    <ligand>
        <name>Mg(2+)</name>
        <dbReference type="ChEBI" id="CHEBI:18420"/>
        <label>1</label>
    </ligand>
</feature>
<evidence type="ECO:0000256" key="7">
    <source>
        <dbReference type="PIRSR" id="PIRSR604808-3"/>
    </source>
</evidence>
<reference evidence="9 10" key="1">
    <citation type="submission" date="2019-08" db="EMBL/GenBank/DDBJ databases">
        <title>Highly reduced genomes of protist endosymbionts show evolutionary convergence.</title>
        <authorList>
            <person name="George E."/>
            <person name="Husnik F."/>
            <person name="Tashyreva D."/>
            <person name="Prokopchuk G."/>
            <person name="Horak A."/>
            <person name="Kwong W.K."/>
            <person name="Lukes J."/>
            <person name="Keeling P.J."/>
        </authorList>
    </citation>
    <scope>NUCLEOTIDE SEQUENCE [LARGE SCALE GENOMIC DNA]</scope>
    <source>
        <strain evidence="9">1621</strain>
    </source>
</reference>
<dbReference type="Proteomes" id="UP000323844">
    <property type="component" value="Chromosome"/>
</dbReference>
<keyword evidence="6" id="KW-0464">Manganese</keyword>
<feature type="site" description="Important for catalytic activity" evidence="7">
    <location>
        <position position="221"/>
    </location>
</feature>
<feature type="binding site" evidence="6">
    <location>
        <position position="251"/>
    </location>
    <ligand>
        <name>Mg(2+)</name>
        <dbReference type="ChEBI" id="CHEBI:18420"/>
        <label>1</label>
    </ligand>
</feature>
<keyword evidence="3 9" id="KW-0378">Hydrolase</keyword>
<keyword evidence="4 6" id="KW-0460">Magnesium</keyword>
<feature type="site" description="Transition state stabilizer" evidence="7">
    <location>
        <position position="152"/>
    </location>
</feature>
<dbReference type="RefSeq" id="WP_148952002.1">
    <property type="nucleotide sequence ID" value="NZ_CP043312.1"/>
</dbReference>
<evidence type="ECO:0000259" key="8">
    <source>
        <dbReference type="Pfam" id="PF03372"/>
    </source>
</evidence>
<evidence type="ECO:0000256" key="1">
    <source>
        <dbReference type="ARBA" id="ARBA00007092"/>
    </source>
</evidence>
<feature type="binding site" evidence="6">
    <location>
        <position position="7"/>
    </location>
    <ligand>
        <name>Mg(2+)</name>
        <dbReference type="ChEBI" id="CHEBI:18420"/>
        <label>1</label>
    </ligand>
</feature>
<dbReference type="InterPro" id="IPR037493">
    <property type="entry name" value="ExoIII-like"/>
</dbReference>
<dbReference type="InterPro" id="IPR036691">
    <property type="entry name" value="Endo/exonu/phosph_ase_sf"/>
</dbReference>
<evidence type="ECO:0000256" key="5">
    <source>
        <dbReference type="PIRSR" id="PIRSR604808-1"/>
    </source>
</evidence>
<dbReference type="CDD" id="cd09086">
    <property type="entry name" value="ExoIII-like_AP-endo"/>
    <property type="match status" value="1"/>
</dbReference>
<accession>A0A5C0UJ50</accession>
<evidence type="ECO:0000256" key="4">
    <source>
        <dbReference type="ARBA" id="ARBA00022842"/>
    </source>
</evidence>
<dbReference type="NCBIfam" id="TIGR00195">
    <property type="entry name" value="exoDNase_III"/>
    <property type="match status" value="1"/>
</dbReference>
<proteinExistence type="inferred from homology"/>
<dbReference type="SUPFAM" id="SSF56219">
    <property type="entry name" value="DNase I-like"/>
    <property type="match status" value="1"/>
</dbReference>
<dbReference type="OrthoDB" id="9803914at2"/>
<dbReference type="EMBL" id="CP043312">
    <property type="protein sequence ID" value="QEK39641.1"/>
    <property type="molecule type" value="Genomic_DNA"/>
</dbReference>
<dbReference type="Gene3D" id="3.60.10.10">
    <property type="entry name" value="Endonuclease/exonuclease/phosphatase"/>
    <property type="match status" value="1"/>
</dbReference>
<feature type="binding site" evidence="6">
    <location>
        <position position="150"/>
    </location>
    <ligand>
        <name>Mg(2+)</name>
        <dbReference type="ChEBI" id="CHEBI:18420"/>
        <label>1</label>
    </ligand>
</feature>
<keyword evidence="2 6" id="KW-0479">Metal-binding</keyword>
<comment type="similarity">
    <text evidence="1">Belongs to the DNA repair enzymes AP/ExoA family.</text>
</comment>
<dbReference type="KEGG" id="snay:FZC37_01685"/>
<organism evidence="9 10">
    <name type="scientific">Candidatus Sneabacter namystus</name>
    <dbReference type="NCBI Taxonomy" id="2601646"/>
    <lineage>
        <taxon>Bacteria</taxon>
        <taxon>Pseudomonadati</taxon>
        <taxon>Pseudomonadota</taxon>
        <taxon>Alphaproteobacteria</taxon>
        <taxon>Rickettsiales</taxon>
        <taxon>Rickettsiaceae</taxon>
        <taxon>Rickettsieae</taxon>
        <taxon>Candidatus Sneabacter</taxon>
    </lineage>
</organism>
<comment type="cofactor">
    <cofactor evidence="6">
        <name>Mg(2+)</name>
        <dbReference type="ChEBI" id="CHEBI:18420"/>
    </cofactor>
    <cofactor evidence="6">
        <name>Mn(2+)</name>
        <dbReference type="ChEBI" id="CHEBI:29035"/>
    </cofactor>
    <text evidence="6">Probably binds two magnesium or manganese ions per subunit.</text>
</comment>
<sequence>MTLSTWNINSIRVRLPLVLQFIQERQPHILLLQEIKCTNDQFPKSEFEDQGYNVEVHGEKSYNGVAILSKFPIEKVDTTFSGNTLEDQARFLSIEAKLPIGYSNIISLYAPNGGQVNSKKYDEKLNFFQSLKEYISATLRYDLSLIIGGDFNIAAENLDVYDHVQCSNNICFTIQERQKLRALINAGLCDLYRIKNPDKQEWSWWDYKGRFFDMDHGMRIDTIMSSYNVAQSLNDCVIEKAWRRKKSTSDHAPVTAIFSDEKS</sequence>
<dbReference type="NCBIfam" id="TIGR00633">
    <property type="entry name" value="xth"/>
    <property type="match status" value="1"/>
</dbReference>
<dbReference type="GO" id="GO:0008311">
    <property type="term" value="F:double-stranded DNA 3'-5' DNA exonuclease activity"/>
    <property type="evidence" value="ECO:0007669"/>
    <property type="project" value="UniProtKB-EC"/>
</dbReference>
<dbReference type="GO" id="GO:0046872">
    <property type="term" value="F:metal ion binding"/>
    <property type="evidence" value="ECO:0007669"/>
    <property type="project" value="UniProtKB-KW"/>
</dbReference>
<evidence type="ECO:0000313" key="9">
    <source>
        <dbReference type="EMBL" id="QEK39641.1"/>
    </source>
</evidence>
<feature type="domain" description="Endonuclease/exonuclease/phosphatase" evidence="8">
    <location>
        <begin position="5"/>
        <end position="251"/>
    </location>
</feature>
<feature type="active site" description="Proton donor/acceptor" evidence="5">
    <location>
        <position position="150"/>
    </location>
</feature>
<dbReference type="EC" id="3.1.11.2" evidence="9"/>
<evidence type="ECO:0000256" key="6">
    <source>
        <dbReference type="PIRSR" id="PIRSR604808-2"/>
    </source>
</evidence>
<dbReference type="InterPro" id="IPR005135">
    <property type="entry name" value="Endo/exonuclease/phosphatase"/>
</dbReference>
<feature type="binding site" evidence="6">
    <location>
        <position position="152"/>
    </location>
    <ligand>
        <name>Mg(2+)</name>
        <dbReference type="ChEBI" id="CHEBI:18420"/>
        <label>1</label>
    </ligand>
</feature>
<dbReference type="PANTHER" id="PTHR43250:SF2">
    <property type="entry name" value="EXODEOXYRIBONUCLEASE III"/>
    <property type="match status" value="1"/>
</dbReference>
<keyword evidence="10" id="KW-1185">Reference proteome</keyword>
<dbReference type="PROSITE" id="PS51435">
    <property type="entry name" value="AP_NUCLEASE_F1_4"/>
    <property type="match status" value="1"/>
</dbReference>